<gene>
    <name evidence="2" type="ORF">VJ920_05800</name>
</gene>
<organism evidence="2 3">
    <name type="scientific">Adlercreutzia shanghongiae</name>
    <dbReference type="NCBI Taxonomy" id="3111773"/>
    <lineage>
        <taxon>Bacteria</taxon>
        <taxon>Bacillati</taxon>
        <taxon>Actinomycetota</taxon>
        <taxon>Coriobacteriia</taxon>
        <taxon>Eggerthellales</taxon>
        <taxon>Eggerthellaceae</taxon>
        <taxon>Adlercreutzia</taxon>
    </lineage>
</organism>
<dbReference type="PANTHER" id="PTHR34227">
    <property type="entry name" value="CHAPERONE PROTEIN YCDY"/>
    <property type="match status" value="1"/>
</dbReference>
<dbReference type="Gene3D" id="1.10.3480.10">
    <property type="entry name" value="TorD-like"/>
    <property type="match status" value="1"/>
</dbReference>
<protein>
    <submittedName>
        <fullName evidence="2">Molecular chaperone TorD family protein</fullName>
    </submittedName>
</protein>
<accession>A0ABU6IYQ6</accession>
<dbReference type="RefSeq" id="WP_326437750.1">
    <property type="nucleotide sequence ID" value="NZ_JAYMFH010000005.1"/>
</dbReference>
<dbReference type="Proteomes" id="UP001343724">
    <property type="component" value="Unassembled WGS sequence"/>
</dbReference>
<keyword evidence="3" id="KW-1185">Reference proteome</keyword>
<comment type="caution">
    <text evidence="2">The sequence shown here is derived from an EMBL/GenBank/DDBJ whole genome shotgun (WGS) entry which is preliminary data.</text>
</comment>
<dbReference type="SUPFAM" id="SSF89155">
    <property type="entry name" value="TorD-like"/>
    <property type="match status" value="1"/>
</dbReference>
<dbReference type="InterPro" id="IPR036411">
    <property type="entry name" value="TorD-like_sf"/>
</dbReference>
<proteinExistence type="predicted"/>
<dbReference type="Pfam" id="PF02613">
    <property type="entry name" value="Nitrate_red_del"/>
    <property type="match status" value="1"/>
</dbReference>
<evidence type="ECO:0000256" key="1">
    <source>
        <dbReference type="ARBA" id="ARBA00023186"/>
    </source>
</evidence>
<sequence length="218" mass="23544">MAAGEDVAALLSARMYLYTLGQRVFGGEPTADLTDAVDPSLMASACEAAGIDPGLGLRVCESGNAALRDIEAATGVYMRLFVGPGKLAAPPWESVYRSRSKALFQTETLDVRNAYRVAGYLPEGYPHVADDHLALELGFLAALARQMVDRRASGEPYDDATASSRTFIDEHLGRWLSRYRDDLARGAAGAGAAGEWYMALVELIEALAAADLRRDRWI</sequence>
<dbReference type="PANTHER" id="PTHR34227:SF1">
    <property type="entry name" value="DIMETHYL SULFOXIDE REDUCTASE CHAPERONE-RELATED"/>
    <property type="match status" value="1"/>
</dbReference>
<dbReference type="InterPro" id="IPR020945">
    <property type="entry name" value="DMSO/NO3_reduct_chaperone"/>
</dbReference>
<keyword evidence="1" id="KW-0143">Chaperone</keyword>
<reference evidence="2 3" key="1">
    <citation type="submission" date="2024-01" db="EMBL/GenBank/DDBJ databases">
        <title>novel species in genus Adlercreutzia.</title>
        <authorList>
            <person name="Liu X."/>
        </authorList>
    </citation>
    <scope>NUCLEOTIDE SEQUENCE [LARGE SCALE GENOMIC DNA]</scope>
    <source>
        <strain evidence="2 3">R22</strain>
    </source>
</reference>
<dbReference type="InterPro" id="IPR050289">
    <property type="entry name" value="TorD/DmsD_chaperones"/>
</dbReference>
<dbReference type="EMBL" id="JAYMFH010000005">
    <property type="protein sequence ID" value="MEC4294815.1"/>
    <property type="molecule type" value="Genomic_DNA"/>
</dbReference>
<evidence type="ECO:0000313" key="3">
    <source>
        <dbReference type="Proteomes" id="UP001343724"/>
    </source>
</evidence>
<name>A0ABU6IYQ6_9ACTN</name>
<evidence type="ECO:0000313" key="2">
    <source>
        <dbReference type="EMBL" id="MEC4294815.1"/>
    </source>
</evidence>